<proteinExistence type="predicted"/>
<keyword evidence="3" id="KW-1185">Reference proteome</keyword>
<dbReference type="STRING" id="560819.SAMN05428998_10977"/>
<gene>
    <name evidence="2" type="ORF">SAMN05428998_10977</name>
</gene>
<evidence type="ECO:0000256" key="1">
    <source>
        <dbReference type="SAM" id="MobiDB-lite"/>
    </source>
</evidence>
<evidence type="ECO:0000313" key="3">
    <source>
        <dbReference type="Proteomes" id="UP000192917"/>
    </source>
</evidence>
<accession>A0A1Y6BYD0</accession>
<organism evidence="2 3">
    <name type="scientific">Tistlia consotensis USBA 355</name>
    <dbReference type="NCBI Taxonomy" id="560819"/>
    <lineage>
        <taxon>Bacteria</taxon>
        <taxon>Pseudomonadati</taxon>
        <taxon>Pseudomonadota</taxon>
        <taxon>Alphaproteobacteria</taxon>
        <taxon>Rhodospirillales</taxon>
        <taxon>Rhodovibrionaceae</taxon>
        <taxon>Tistlia</taxon>
    </lineage>
</organism>
<dbReference type="Proteomes" id="UP000192917">
    <property type="component" value="Unassembled WGS sequence"/>
</dbReference>
<sequence>MLVYTVVSLDLGEAGAWRGRQDRLAARSGVEAAVLWRARQRPDPRRCRFVAAFAGALTLSSPPSPSRPGPAPDARADGDLGRARGAGLPSPPGGGLRDWTFLGLWEASFEALWLPVEAPDAAGAVRQAYEELGEQLGRARLARAPRLLTVGVIGARRRPACTAEQLPDSFWEL</sequence>
<dbReference type="RefSeq" id="WP_085123140.1">
    <property type="nucleotide sequence ID" value="NZ_FWZX01000009.1"/>
</dbReference>
<dbReference type="AlphaFoldDB" id="A0A1Y6BYD0"/>
<evidence type="ECO:0000313" key="2">
    <source>
        <dbReference type="EMBL" id="SMF27325.1"/>
    </source>
</evidence>
<feature type="region of interest" description="Disordered" evidence="1">
    <location>
        <begin position="60"/>
        <end position="92"/>
    </location>
</feature>
<reference evidence="2 3" key="1">
    <citation type="submission" date="2017-04" db="EMBL/GenBank/DDBJ databases">
        <authorList>
            <person name="Afonso C.L."/>
            <person name="Miller P.J."/>
            <person name="Scott M.A."/>
            <person name="Spackman E."/>
            <person name="Goraichik I."/>
            <person name="Dimitrov K.M."/>
            <person name="Suarez D.L."/>
            <person name="Swayne D.E."/>
        </authorList>
    </citation>
    <scope>NUCLEOTIDE SEQUENCE [LARGE SCALE GENOMIC DNA]</scope>
    <source>
        <strain evidence="2 3">USBA 355</strain>
    </source>
</reference>
<name>A0A1Y6BYD0_9PROT</name>
<feature type="compositionally biased region" description="Pro residues" evidence="1">
    <location>
        <begin position="62"/>
        <end position="71"/>
    </location>
</feature>
<protein>
    <submittedName>
        <fullName evidence="2">Uncharacterized protein</fullName>
    </submittedName>
</protein>
<dbReference type="EMBL" id="FWZX01000009">
    <property type="protein sequence ID" value="SMF27325.1"/>
    <property type="molecule type" value="Genomic_DNA"/>
</dbReference>